<dbReference type="AlphaFoldDB" id="A0A1N6M6X5"/>
<gene>
    <name evidence="2" type="ORF">VSP9026_02943</name>
    <name evidence="1" type="ORF">Vspart_01185</name>
</gene>
<protein>
    <submittedName>
        <fullName evidence="2">Uncharacterized protein</fullName>
    </submittedName>
</protein>
<dbReference type="EMBL" id="CP046268">
    <property type="protein sequence ID" value="QMV13938.1"/>
    <property type="molecule type" value="Genomic_DNA"/>
</dbReference>
<dbReference type="EMBL" id="FSSB01000018">
    <property type="protein sequence ID" value="SIO95202.1"/>
    <property type="molecule type" value="Genomic_DNA"/>
</dbReference>
<accession>A0A1N6M6X5</accession>
<evidence type="ECO:0000313" key="2">
    <source>
        <dbReference type="EMBL" id="SIO95202.1"/>
    </source>
</evidence>
<reference evidence="2 3" key="1">
    <citation type="submission" date="2016-12" db="EMBL/GenBank/DDBJ databases">
        <authorList>
            <person name="Song W.-J."/>
            <person name="Kurnit D.M."/>
        </authorList>
    </citation>
    <scope>NUCLEOTIDE SEQUENCE [LARGE SCALE GENOMIC DNA]</scope>
    <source>
        <strain evidence="2 3">CECT 9026</strain>
    </source>
</reference>
<evidence type="ECO:0000313" key="1">
    <source>
        <dbReference type="EMBL" id="QMV13938.1"/>
    </source>
</evidence>
<evidence type="ECO:0000313" key="3">
    <source>
        <dbReference type="Proteomes" id="UP000184774"/>
    </source>
</evidence>
<sequence>MAKYHFMQLCEYTSKSVHCIFQSGGAHQMLVFGRAINEAQRFSLGWRCVSYYTAPPETRPAIKGHPDEESAVTC</sequence>
<reference evidence="1 4" key="3">
    <citation type="journal article" date="2020" name="J. Nat. Prod.">
        <title>Genomics-Metabolomics Profiling Disclosed Marine Vibrio spartinae 3.6 as a Producer of a New Branched Side Chain Prodigiosin.</title>
        <authorList>
            <person name="Vitale G.A."/>
            <person name="Sciarretta M."/>
            <person name="Palma Esposito F."/>
            <person name="January G.G."/>
            <person name="Giaccio M."/>
            <person name="Bunk B."/>
            <person name="Sproer C."/>
            <person name="Bajerski F."/>
            <person name="Power D."/>
            <person name="Festa C."/>
            <person name="Monti M.C."/>
            <person name="D'Auria M.V."/>
            <person name="de Pascale D."/>
        </authorList>
    </citation>
    <scope>NUCLEOTIDE SEQUENCE [LARGE SCALE GENOMIC DNA]</scope>
    <source>
        <strain evidence="1 4">3.6</strain>
    </source>
</reference>
<dbReference type="Proteomes" id="UP000184774">
    <property type="component" value="Unassembled WGS sequence"/>
</dbReference>
<evidence type="ECO:0000313" key="4">
    <source>
        <dbReference type="Proteomes" id="UP000515264"/>
    </source>
</evidence>
<organism evidence="2 3">
    <name type="scientific">Vibrio spartinae</name>
    <dbReference type="NCBI Taxonomy" id="1918945"/>
    <lineage>
        <taxon>Bacteria</taxon>
        <taxon>Pseudomonadati</taxon>
        <taxon>Pseudomonadota</taxon>
        <taxon>Gammaproteobacteria</taxon>
        <taxon>Vibrionales</taxon>
        <taxon>Vibrionaceae</taxon>
        <taxon>Vibrio</taxon>
    </lineage>
</organism>
<proteinExistence type="predicted"/>
<keyword evidence="4" id="KW-1185">Reference proteome</keyword>
<dbReference type="Proteomes" id="UP000515264">
    <property type="component" value="Chromosome 1"/>
</dbReference>
<reference evidence="1" key="2">
    <citation type="submission" date="2019-11" db="EMBL/GenBank/DDBJ databases">
        <authorList>
            <person name="January G."/>
            <person name="Bunk B."/>
        </authorList>
    </citation>
    <scope>NUCLEOTIDE SEQUENCE</scope>
    <source>
        <strain evidence="1">3.6</strain>
    </source>
</reference>
<name>A0A1N6M6X5_9VIBR</name>